<dbReference type="InterPro" id="IPR010281">
    <property type="entry name" value="DUF885"/>
</dbReference>
<dbReference type="PANTHER" id="PTHR33361">
    <property type="entry name" value="GLR0591 PROTEIN"/>
    <property type="match status" value="1"/>
</dbReference>
<dbReference type="AlphaFoldDB" id="A0A095YBR1"/>
<dbReference type="PANTHER" id="PTHR33361:SF2">
    <property type="entry name" value="DUF885 DOMAIN-CONTAINING PROTEIN"/>
    <property type="match status" value="1"/>
</dbReference>
<dbReference type="EMBL" id="JRNH01000023">
    <property type="protein sequence ID" value="KGF19875.1"/>
    <property type="molecule type" value="Genomic_DNA"/>
</dbReference>
<dbReference type="RefSeq" id="WP_035756818.1">
    <property type="nucleotide sequence ID" value="NZ_JRNH01000023.1"/>
</dbReference>
<accession>A0A095YBR1</accession>
<evidence type="ECO:0000313" key="1">
    <source>
        <dbReference type="EMBL" id="KGF19875.1"/>
    </source>
</evidence>
<evidence type="ECO:0000313" key="2">
    <source>
        <dbReference type="Proteomes" id="UP000053528"/>
    </source>
</evidence>
<name>A0A095YBR1_9MICC</name>
<gene>
    <name evidence="1" type="ORF">HMPREF2128_07780</name>
</gene>
<comment type="caution">
    <text evidence="1">The sequence shown here is derived from an EMBL/GenBank/DDBJ whole genome shotgun (WGS) entry which is preliminary data.</text>
</comment>
<evidence type="ECO:0008006" key="3">
    <source>
        <dbReference type="Google" id="ProtNLM"/>
    </source>
</evidence>
<proteinExistence type="predicted"/>
<organism evidence="1 2">
    <name type="scientific">Pseudoglutamicibacter albus DNF00011</name>
    <dbReference type="NCBI Taxonomy" id="1401063"/>
    <lineage>
        <taxon>Bacteria</taxon>
        <taxon>Bacillati</taxon>
        <taxon>Actinomycetota</taxon>
        <taxon>Actinomycetes</taxon>
        <taxon>Micrococcales</taxon>
        <taxon>Micrococcaceae</taxon>
        <taxon>Pseudoglutamicibacter</taxon>
    </lineage>
</organism>
<sequence length="556" mass="61591">MTTPTSPRTPSAIDAVAEEFMTAFGKLVPEHLVSIGSPDAPDHYADYSPAGTAQERELYVSTLEKLKTLEPTDDADAVTLDIMNERLTVKLELLDTGVPSFNNIASPAQGIRSILDLMPQKTAEDWATITRRIKHIPAALEGYRATLEEARANGKVPAVRQVDIVAEQCAAYAAEDGYFAKLTEIAAPAGLDDAARDGLVAAAAQAGEAYADFAEYVTNVLRPSARQEDACGREYYALASRDFLGAEVDLEEAYKWGVEELDRIIAEQEEVAEQIKPGASIEEAMEVLNADPQRQLHGTDALREWMQGLSDKAVRELAGTHFDIEPPMDRLECMIAPTNEGGIYYTGPSDDFSRPGRMWWSVPAGEDTFTTWSETSTVYHEGVPGHHLQIATSTMNSGELNSFRREFSWTSGHGEGWALYAERLMEELGYLEDPGDRLGMLMGQRLRAARVVFDIGLHCGFEVPQQWGSGVWNAETGLEFLKKNVFESEGRIEFEWLRYMGWPGQAPAYKIGEQIWMQIRSEVEDREGSEFSAKDFHTRALKLGGMGLDSLRRALS</sequence>
<protein>
    <recommendedName>
        <fullName evidence="3">DUF885 domain-containing protein</fullName>
    </recommendedName>
</protein>
<dbReference type="Proteomes" id="UP000053528">
    <property type="component" value="Unassembled WGS sequence"/>
</dbReference>
<reference evidence="1 2" key="1">
    <citation type="submission" date="2014-07" db="EMBL/GenBank/DDBJ databases">
        <authorList>
            <person name="McCorrison J."/>
            <person name="Sanka R."/>
            <person name="Torralba M."/>
            <person name="Gillis M."/>
            <person name="Haft D.H."/>
            <person name="Methe B."/>
            <person name="Sutton G."/>
            <person name="Nelson K.E."/>
        </authorList>
    </citation>
    <scope>NUCLEOTIDE SEQUENCE [LARGE SCALE GENOMIC DNA]</scope>
    <source>
        <strain evidence="1 2">DNF00011</strain>
    </source>
</reference>
<dbReference type="Pfam" id="PF05960">
    <property type="entry name" value="DUF885"/>
    <property type="match status" value="1"/>
</dbReference>